<gene>
    <name evidence="2" type="ORF">TSUD_97530</name>
</gene>
<dbReference type="PANTHER" id="PTHR33116">
    <property type="entry name" value="REVERSE TRANSCRIPTASE ZINC-BINDING DOMAIN-CONTAINING PROTEIN-RELATED-RELATED"/>
    <property type="match status" value="1"/>
</dbReference>
<dbReference type="EMBL" id="DF973127">
    <property type="protein sequence ID" value="GAU12942.1"/>
    <property type="molecule type" value="Genomic_DNA"/>
</dbReference>
<dbReference type="InterPro" id="IPR002156">
    <property type="entry name" value="RNaseH_domain"/>
</dbReference>
<dbReference type="InterPro" id="IPR005135">
    <property type="entry name" value="Endo/exonuclease/phosphatase"/>
</dbReference>
<dbReference type="InterPro" id="IPR044730">
    <property type="entry name" value="RNase_H-like_dom_plant"/>
</dbReference>
<sequence length="1163" mass="135978">MDPWLLTIVYASPREHERIGTWSKLQHLATNINEPWLMMGDFNEIASPNEKKGGSQVDIRKCQQFNNWINNCNLLEVTTAGTKYTWRGPKWNGRDRVFKRLDRVLCNINWRLRFQEGFAKVLPRVQSDHHPIIVFTEGETNINNNRPFRFEAAWISHEEFHTFLKDKWGEGSDLIYQLDNLTPQLKEWNNNTFGNIFKRKKELLTRLNGIQNSPNYGYSIFLENLEKELQEQLAITLYQEECLWFQKSRGKWIADGDRNTKYYHSKTIVRRRKNKIISLRNNEGEWVDEQERLNIMVRSFYTQLYKEDQPIRDPIVSWATYPMNLEVEHQILSAAVSFTECKKALFDMGPHKAPGEDGYPAIFFQQCWDTIGNSLYQYVNQVWSNPSLISSINNTMLVMIPKVDKPAYISQFRPIALCNVTYKIITKVIVNRIKPLLDCIISPYQSSFIPGRTIHHNIVVAQEMVHSMAKMKGNKMFMSIKIDLEKAYDRLNWNFVENCLTECKFPPKLINIIHNCITSPSFKILWNGDKTDTFSPTRGIRQGDPLSPYLFVICMERLSHIIADQVEARYWKPMRAGRSGPQISHLLFADDLLLFAEASIEQVHCVMHCLDQFCQASGQKINNEKTQIYFSKNVDQGTKDDILQHTGFTQVNSLGKYLGANISPGRNMRGKFQHIIEKMQSKLSGWKHQCLSLAGRLTLMKSVLSSIPYYHMQYAKIPKTLCEDMEKIQRGFLWGDTEQKRKPHLINWEVCCLPKKDGGLGIRNPHQMNIAFLMKMLWNMINRPDDLWCKVLYNKYGRNKDLRVDVSSQPYDSPLWKALAGIWDQFQQYIVWQLGDGNHINFWMDRWTPSGSFLMQEATNQVIDVTLKVKDVLTGEGKWDLNFLTNNLPLNIVNQVVALPAPKDTDGPDTIGWRGTNTRHFTVQSAYELQRGNVHPVEGDWIRVWNWQGPHRIQTFMWDWFFKNLSNEEYGLQKEGWKTIFMVACWYLWMWRNKNIFDEDFRRPADPIHVILKMAKDIDRCEHYNFTIRQRQMDIIFIGWKCPQEGWIKLNCDGAHKKSVDLAGCGGLLRDSDGRWIQGYTQKIGTCDAFHAEMWGMYEGMKLARRRGVTHLIVESDSKLLIDMVTRRCNLSGATPILIRRIQELISMDWQTRFQHTSPEYPL</sequence>
<protein>
    <recommendedName>
        <fullName evidence="1">Reverse transcriptase domain-containing protein</fullName>
    </recommendedName>
</protein>
<dbReference type="SUPFAM" id="SSF56672">
    <property type="entry name" value="DNA/RNA polymerases"/>
    <property type="match status" value="1"/>
</dbReference>
<evidence type="ECO:0000313" key="2">
    <source>
        <dbReference type="EMBL" id="GAU12942.1"/>
    </source>
</evidence>
<dbReference type="Gene3D" id="3.30.420.10">
    <property type="entry name" value="Ribonuclease H-like superfamily/Ribonuclease H"/>
    <property type="match status" value="1"/>
</dbReference>
<name>A0A2Z6LVG1_TRISU</name>
<evidence type="ECO:0000259" key="1">
    <source>
        <dbReference type="PROSITE" id="PS50878"/>
    </source>
</evidence>
<keyword evidence="3" id="KW-1185">Reference proteome</keyword>
<dbReference type="CDD" id="cd01650">
    <property type="entry name" value="RT_nLTR_like"/>
    <property type="match status" value="1"/>
</dbReference>
<dbReference type="Pfam" id="PF13456">
    <property type="entry name" value="RVT_3"/>
    <property type="match status" value="1"/>
</dbReference>
<dbReference type="PANTHER" id="PTHR33116:SF70">
    <property type="entry name" value="NON-LTR RETROELEMENT REVERSE TRANSCRIPTASE-LIKE PROTEIN"/>
    <property type="match status" value="1"/>
</dbReference>
<dbReference type="InterPro" id="IPR036397">
    <property type="entry name" value="RNaseH_sf"/>
</dbReference>
<dbReference type="Proteomes" id="UP000242715">
    <property type="component" value="Unassembled WGS sequence"/>
</dbReference>
<organism evidence="2 3">
    <name type="scientific">Trifolium subterraneum</name>
    <name type="common">Subterranean clover</name>
    <dbReference type="NCBI Taxonomy" id="3900"/>
    <lineage>
        <taxon>Eukaryota</taxon>
        <taxon>Viridiplantae</taxon>
        <taxon>Streptophyta</taxon>
        <taxon>Embryophyta</taxon>
        <taxon>Tracheophyta</taxon>
        <taxon>Spermatophyta</taxon>
        <taxon>Magnoliopsida</taxon>
        <taxon>eudicotyledons</taxon>
        <taxon>Gunneridae</taxon>
        <taxon>Pentapetalae</taxon>
        <taxon>rosids</taxon>
        <taxon>fabids</taxon>
        <taxon>Fabales</taxon>
        <taxon>Fabaceae</taxon>
        <taxon>Papilionoideae</taxon>
        <taxon>50 kb inversion clade</taxon>
        <taxon>NPAAA clade</taxon>
        <taxon>Hologalegina</taxon>
        <taxon>IRL clade</taxon>
        <taxon>Trifolieae</taxon>
        <taxon>Trifolium</taxon>
    </lineage>
</organism>
<dbReference type="CDD" id="cd06222">
    <property type="entry name" value="RNase_H_like"/>
    <property type="match status" value="1"/>
</dbReference>
<dbReference type="Pfam" id="PF00078">
    <property type="entry name" value="RVT_1"/>
    <property type="match status" value="1"/>
</dbReference>
<dbReference type="InterPro" id="IPR036691">
    <property type="entry name" value="Endo/exonu/phosph_ase_sf"/>
</dbReference>
<reference evidence="3" key="1">
    <citation type="journal article" date="2017" name="Front. Plant Sci.">
        <title>Climate Clever Clovers: New Paradigm to Reduce the Environmental Footprint of Ruminants by Breeding Low Methanogenic Forages Utilizing Haplotype Variation.</title>
        <authorList>
            <person name="Kaur P."/>
            <person name="Appels R."/>
            <person name="Bayer P.E."/>
            <person name="Keeble-Gagnere G."/>
            <person name="Wang J."/>
            <person name="Hirakawa H."/>
            <person name="Shirasawa K."/>
            <person name="Vercoe P."/>
            <person name="Stefanova K."/>
            <person name="Durmic Z."/>
            <person name="Nichols P."/>
            <person name="Revell C."/>
            <person name="Isobe S.N."/>
            <person name="Edwards D."/>
            <person name="Erskine W."/>
        </authorList>
    </citation>
    <scope>NUCLEOTIDE SEQUENCE [LARGE SCALE GENOMIC DNA]</scope>
    <source>
        <strain evidence="3">cv. Daliak</strain>
    </source>
</reference>
<dbReference type="Gene3D" id="3.60.10.10">
    <property type="entry name" value="Endonuclease/exonuclease/phosphatase"/>
    <property type="match status" value="1"/>
</dbReference>
<dbReference type="GO" id="GO:0003676">
    <property type="term" value="F:nucleic acid binding"/>
    <property type="evidence" value="ECO:0007669"/>
    <property type="project" value="InterPro"/>
</dbReference>
<dbReference type="GO" id="GO:0004523">
    <property type="term" value="F:RNA-DNA hybrid ribonuclease activity"/>
    <property type="evidence" value="ECO:0007669"/>
    <property type="project" value="InterPro"/>
</dbReference>
<dbReference type="OrthoDB" id="1436580at2759"/>
<dbReference type="InterPro" id="IPR000477">
    <property type="entry name" value="RT_dom"/>
</dbReference>
<accession>A0A2Z6LVG1</accession>
<dbReference type="PROSITE" id="PS50878">
    <property type="entry name" value="RT_POL"/>
    <property type="match status" value="1"/>
</dbReference>
<dbReference type="SUPFAM" id="SSF56219">
    <property type="entry name" value="DNase I-like"/>
    <property type="match status" value="1"/>
</dbReference>
<dbReference type="InterPro" id="IPR043502">
    <property type="entry name" value="DNA/RNA_pol_sf"/>
</dbReference>
<proteinExistence type="predicted"/>
<dbReference type="AlphaFoldDB" id="A0A2Z6LVG1"/>
<dbReference type="Pfam" id="PF03372">
    <property type="entry name" value="Exo_endo_phos"/>
    <property type="match status" value="1"/>
</dbReference>
<dbReference type="SUPFAM" id="SSF53098">
    <property type="entry name" value="Ribonuclease H-like"/>
    <property type="match status" value="1"/>
</dbReference>
<evidence type="ECO:0000313" key="3">
    <source>
        <dbReference type="Proteomes" id="UP000242715"/>
    </source>
</evidence>
<dbReference type="InterPro" id="IPR012337">
    <property type="entry name" value="RNaseH-like_sf"/>
</dbReference>
<feature type="domain" description="Reverse transcriptase" evidence="1">
    <location>
        <begin position="381"/>
        <end position="662"/>
    </location>
</feature>